<gene>
    <name evidence="1" type="ORF">MENTE1834_LOCUS18799</name>
</gene>
<sequence length="78" mass="9268">MTVINGNTPDHLEIIGSEVIQRLLADKWKAFAERKLFQRLALLVFHLICICFVVYLRPVETDRLYLIRPIWPDWVVFN</sequence>
<proteinExistence type="predicted"/>
<accession>A0ACB0Z1F2</accession>
<protein>
    <submittedName>
        <fullName evidence="1">Uncharacterized protein</fullName>
    </submittedName>
</protein>
<evidence type="ECO:0000313" key="2">
    <source>
        <dbReference type="Proteomes" id="UP001497535"/>
    </source>
</evidence>
<reference evidence="1" key="1">
    <citation type="submission" date="2023-11" db="EMBL/GenBank/DDBJ databases">
        <authorList>
            <person name="Poullet M."/>
        </authorList>
    </citation>
    <scope>NUCLEOTIDE SEQUENCE</scope>
    <source>
        <strain evidence="1">E1834</strain>
    </source>
</reference>
<name>A0ACB0Z1F2_MELEN</name>
<organism evidence="1 2">
    <name type="scientific">Meloidogyne enterolobii</name>
    <name type="common">Root-knot nematode worm</name>
    <name type="synonym">Meloidogyne mayaguensis</name>
    <dbReference type="NCBI Taxonomy" id="390850"/>
    <lineage>
        <taxon>Eukaryota</taxon>
        <taxon>Metazoa</taxon>
        <taxon>Ecdysozoa</taxon>
        <taxon>Nematoda</taxon>
        <taxon>Chromadorea</taxon>
        <taxon>Rhabditida</taxon>
        <taxon>Tylenchina</taxon>
        <taxon>Tylenchomorpha</taxon>
        <taxon>Tylenchoidea</taxon>
        <taxon>Meloidogynidae</taxon>
        <taxon>Meloidogyninae</taxon>
        <taxon>Meloidogyne</taxon>
    </lineage>
</organism>
<dbReference type="EMBL" id="CAVMJV010000022">
    <property type="protein sequence ID" value="CAK5071070.1"/>
    <property type="molecule type" value="Genomic_DNA"/>
</dbReference>
<keyword evidence="2" id="KW-1185">Reference proteome</keyword>
<dbReference type="Proteomes" id="UP001497535">
    <property type="component" value="Unassembled WGS sequence"/>
</dbReference>
<evidence type="ECO:0000313" key="1">
    <source>
        <dbReference type="EMBL" id="CAK5071070.1"/>
    </source>
</evidence>
<comment type="caution">
    <text evidence="1">The sequence shown here is derived from an EMBL/GenBank/DDBJ whole genome shotgun (WGS) entry which is preliminary data.</text>
</comment>